<dbReference type="PANTHER" id="PTHR43358">
    <property type="entry name" value="ALPHA/BETA-HYDROLASE"/>
    <property type="match status" value="1"/>
</dbReference>
<proteinExistence type="predicted"/>
<dbReference type="RefSeq" id="XP_005707791.1">
    <property type="nucleotide sequence ID" value="XM_005707734.1"/>
</dbReference>
<accession>M2W685</accession>
<feature type="transmembrane region" description="Helical" evidence="2">
    <location>
        <begin position="206"/>
        <end position="225"/>
    </location>
</feature>
<dbReference type="STRING" id="130081.M2W685"/>
<feature type="compositionally biased region" description="Basic and acidic residues" evidence="1">
    <location>
        <begin position="96"/>
        <end position="110"/>
    </location>
</feature>
<dbReference type="OrthoDB" id="2498029at2759"/>
<feature type="region of interest" description="Disordered" evidence="1">
    <location>
        <begin position="1"/>
        <end position="42"/>
    </location>
</feature>
<dbReference type="PANTHER" id="PTHR43358:SF4">
    <property type="entry name" value="ALPHA_BETA HYDROLASE FOLD-1 DOMAIN-CONTAINING PROTEIN"/>
    <property type="match status" value="1"/>
</dbReference>
<protein>
    <recommendedName>
        <fullName evidence="3">AB hydrolase-1 domain-containing protein</fullName>
    </recommendedName>
</protein>
<feature type="region of interest" description="Disordered" evidence="1">
    <location>
        <begin position="80"/>
        <end position="110"/>
    </location>
</feature>
<dbReference type="OMA" id="AMRPPWY"/>
<evidence type="ECO:0000256" key="1">
    <source>
        <dbReference type="SAM" id="MobiDB-lite"/>
    </source>
</evidence>
<feature type="compositionally biased region" description="Polar residues" evidence="1">
    <location>
        <begin position="9"/>
        <end position="23"/>
    </location>
</feature>
<feature type="compositionally biased region" description="Low complexity" evidence="1">
    <location>
        <begin position="81"/>
        <end position="95"/>
    </location>
</feature>
<organism evidence="4 5">
    <name type="scientific">Galdieria sulphuraria</name>
    <name type="common">Red alga</name>
    <dbReference type="NCBI Taxonomy" id="130081"/>
    <lineage>
        <taxon>Eukaryota</taxon>
        <taxon>Rhodophyta</taxon>
        <taxon>Bangiophyceae</taxon>
        <taxon>Galdieriales</taxon>
        <taxon>Galdieriaceae</taxon>
        <taxon>Galdieria</taxon>
    </lineage>
</organism>
<keyword evidence="2" id="KW-0472">Membrane</keyword>
<dbReference type="InterPro" id="IPR029058">
    <property type="entry name" value="AB_hydrolase_fold"/>
</dbReference>
<dbReference type="eggNOG" id="KOG1552">
    <property type="taxonomic scope" value="Eukaryota"/>
</dbReference>
<dbReference type="Pfam" id="PF12697">
    <property type="entry name" value="Abhydrolase_6"/>
    <property type="match status" value="1"/>
</dbReference>
<dbReference type="AlphaFoldDB" id="M2W685"/>
<dbReference type="Gramene" id="EME31271">
    <property type="protein sequence ID" value="EME31271"/>
    <property type="gene ID" value="Gasu_15100"/>
</dbReference>
<dbReference type="EMBL" id="KB454493">
    <property type="protein sequence ID" value="EME31271.1"/>
    <property type="molecule type" value="Genomic_DNA"/>
</dbReference>
<keyword evidence="2" id="KW-0812">Transmembrane</keyword>
<evidence type="ECO:0000313" key="4">
    <source>
        <dbReference type="EMBL" id="EME31271.1"/>
    </source>
</evidence>
<dbReference type="Proteomes" id="UP000030680">
    <property type="component" value="Unassembled WGS sequence"/>
</dbReference>
<evidence type="ECO:0000313" key="5">
    <source>
        <dbReference type="Proteomes" id="UP000030680"/>
    </source>
</evidence>
<gene>
    <name evidence="4" type="ORF">Gasu_15100</name>
</gene>
<evidence type="ECO:0000259" key="3">
    <source>
        <dbReference type="Pfam" id="PF12697"/>
    </source>
</evidence>
<reference evidence="5" key="1">
    <citation type="journal article" date="2013" name="Science">
        <title>Gene transfer from bacteria and archaea facilitated evolution of an extremophilic eukaryote.</title>
        <authorList>
            <person name="Schonknecht G."/>
            <person name="Chen W.H."/>
            <person name="Ternes C.M."/>
            <person name="Barbier G.G."/>
            <person name="Shrestha R.P."/>
            <person name="Stanke M."/>
            <person name="Brautigam A."/>
            <person name="Baker B.J."/>
            <person name="Banfield J.F."/>
            <person name="Garavito R.M."/>
            <person name="Carr K."/>
            <person name="Wilkerson C."/>
            <person name="Rensing S.A."/>
            <person name="Gagneul D."/>
            <person name="Dickenson N.E."/>
            <person name="Oesterhelt C."/>
            <person name="Lercher M.J."/>
            <person name="Weber A.P."/>
        </authorList>
    </citation>
    <scope>NUCLEOTIDE SEQUENCE [LARGE SCALE GENOMIC DNA]</scope>
    <source>
        <strain evidence="5">074W</strain>
    </source>
</reference>
<dbReference type="InterPro" id="IPR000073">
    <property type="entry name" value="AB_hydrolase_1"/>
</dbReference>
<dbReference type="InterPro" id="IPR052920">
    <property type="entry name" value="DNA-binding_regulatory"/>
</dbReference>
<dbReference type="KEGG" id="gsl:Gasu_15100"/>
<feature type="compositionally biased region" description="Low complexity" evidence="1">
    <location>
        <begin position="24"/>
        <end position="34"/>
    </location>
</feature>
<dbReference type="Gene3D" id="3.40.50.1820">
    <property type="entry name" value="alpha/beta hydrolase"/>
    <property type="match status" value="1"/>
</dbReference>
<evidence type="ECO:0000256" key="2">
    <source>
        <dbReference type="SAM" id="Phobius"/>
    </source>
</evidence>
<feature type="domain" description="AB hydrolase-1" evidence="3">
    <location>
        <begin position="295"/>
        <end position="502"/>
    </location>
</feature>
<dbReference type="SUPFAM" id="SSF53474">
    <property type="entry name" value="alpha/beta-Hydrolases"/>
    <property type="match status" value="1"/>
</dbReference>
<sequence>MRTTHFGETRQSASSPNLTARTFSSDSEVSLDSSQVEEKLSPLKSIRRRLGRHLSRNKIRNSPKTDSSLFFVAEDSTYHLPSESDLSSNVLSSPSDSEREGRFDSKPSGESVFRRHDVAQLIRSRSLSTLNALQAARQANRKAVDDFSKVMKNVKTFTKKEFQVAKAEATQFISSPHLLFEPLRLSLALLFPFIVPFAFVPWLKLLLYYMFLFVWYIVLVLIFASEVAMRPPWYRPGDMKNGLSMIGLPDYWQGVCHDPKYDLGLDYEKVEFYNSQNKILRGWFVCAKKPKKCMVVCVHGAGRDRRAFLRHTAMLHAANFDVLLFDLSEHGLSDGSGKGFAFGVREKYDVIAAARFLREQKGAECIVLMGTSAGASSAILAAALMPSIVDAVVAENPFTRATDLFCYHLELLFGNYLPKDSYHVARRLLFLLASRVLLFRIGQGIRDYGAVDAAKDLVCPILVLHGTSDEIVPFEHGKRIFEAAPEPKAFFEARDAVHCALFDKEPEKYRSAVIGFLRQNLPNCF</sequence>
<name>M2W685_GALSU</name>
<feature type="transmembrane region" description="Helical" evidence="2">
    <location>
        <begin position="183"/>
        <end position="200"/>
    </location>
</feature>
<dbReference type="GeneID" id="17089930"/>
<keyword evidence="5" id="KW-1185">Reference proteome</keyword>
<keyword evidence="2" id="KW-1133">Transmembrane helix</keyword>